<comment type="caution">
    <text evidence="1">The sequence shown here is derived from an EMBL/GenBank/DDBJ whole genome shotgun (WGS) entry which is preliminary data.</text>
</comment>
<accession>A0AC61PKA1</accession>
<dbReference type="EMBL" id="FWXZ01000002">
    <property type="protein sequence ID" value="SMC52933.1"/>
    <property type="molecule type" value="Genomic_DNA"/>
</dbReference>
<sequence length="176" mass="20237">MPGDLELIVSLKTGDTEALEQLIRRWRSGAEAYACSLLHDPQAAEDAVQEAFSRIYAVREDLDEHRSFSAYLYTIVKRICIDELRRKKRYPSLPGDLPDPPVPSAEAEYINRWDRLNRIHLLAELDETDRKLLTAFSLEGKSTKQIAGEMNLTDGQVRVRLHRIRKKMKKGMKDDA</sequence>
<evidence type="ECO:0000313" key="1">
    <source>
        <dbReference type="EMBL" id="SMC52933.1"/>
    </source>
</evidence>
<name>A0AC61PKA1_9FIRM</name>
<evidence type="ECO:0000313" key="2">
    <source>
        <dbReference type="Proteomes" id="UP000192328"/>
    </source>
</evidence>
<keyword evidence="2" id="KW-1185">Reference proteome</keyword>
<proteinExistence type="predicted"/>
<reference evidence="1" key="1">
    <citation type="submission" date="2017-04" db="EMBL/GenBank/DDBJ databases">
        <authorList>
            <person name="Varghese N."/>
            <person name="Submissions S."/>
        </authorList>
    </citation>
    <scope>NUCLEOTIDE SEQUENCE</scope>
    <source>
        <strain evidence="1">WTE2008</strain>
    </source>
</reference>
<organism evidence="1 2">
    <name type="scientific">Aristaeella lactis</name>
    <dbReference type="NCBI Taxonomy" id="3046383"/>
    <lineage>
        <taxon>Bacteria</taxon>
        <taxon>Bacillati</taxon>
        <taxon>Bacillota</taxon>
        <taxon>Clostridia</taxon>
        <taxon>Eubacteriales</taxon>
        <taxon>Aristaeellaceae</taxon>
        <taxon>Aristaeella</taxon>
    </lineage>
</organism>
<dbReference type="Proteomes" id="UP000192328">
    <property type="component" value="Unassembled WGS sequence"/>
</dbReference>
<protein>
    <submittedName>
        <fullName evidence="1">RNA polymerase sigma-70 factor, ECF subfamily</fullName>
    </submittedName>
</protein>
<gene>
    <name evidence="1" type="ORF">SAMN06297397_1251</name>
</gene>